<gene>
    <name evidence="2" type="ORF">H8712_04340</name>
</gene>
<reference evidence="2 3" key="1">
    <citation type="submission" date="2020-08" db="EMBL/GenBank/DDBJ databases">
        <title>Genome public.</title>
        <authorList>
            <person name="Liu C."/>
            <person name="Sun Q."/>
        </authorList>
    </citation>
    <scope>NUCLEOTIDE SEQUENCE [LARGE SCALE GENOMIC DNA]</scope>
    <source>
        <strain evidence="2 3">3_YM_SP_D4_24.mj</strain>
    </source>
</reference>
<proteinExistence type="predicted"/>
<dbReference type="InterPro" id="IPR011437">
    <property type="entry name" value="DUF1540"/>
</dbReference>
<dbReference type="RefSeq" id="WP_187558285.1">
    <property type="nucleotide sequence ID" value="NZ_JACRTP010000001.1"/>
</dbReference>
<name>A0ABR7P974_9FIRM</name>
<dbReference type="EMBL" id="JACRTP010000001">
    <property type="protein sequence ID" value="MBC8627853.1"/>
    <property type="molecule type" value="Genomic_DNA"/>
</dbReference>
<feature type="domain" description="DUF1540" evidence="1">
    <location>
        <begin position="5"/>
        <end position="42"/>
    </location>
</feature>
<protein>
    <submittedName>
        <fullName evidence="2">DUF1540 domain-containing protein</fullName>
    </submittedName>
</protein>
<evidence type="ECO:0000313" key="3">
    <source>
        <dbReference type="Proteomes" id="UP000661649"/>
    </source>
</evidence>
<evidence type="ECO:0000313" key="2">
    <source>
        <dbReference type="EMBL" id="MBC8627853.1"/>
    </source>
</evidence>
<sequence length="105" mass="11162">MPLLNCTARTCVYNKEEYCSKGDIVVDGSNAKVADETCCSSFVERSGSAMNSIGGECGCKTIDVNCKACQCTFNNQEKCSADKITITGASACHCDETKCGSFELN</sequence>
<accession>A0ABR7P974</accession>
<comment type="caution">
    <text evidence="2">The sequence shown here is derived from an EMBL/GenBank/DDBJ whole genome shotgun (WGS) entry which is preliminary data.</text>
</comment>
<dbReference type="Proteomes" id="UP000661649">
    <property type="component" value="Unassembled WGS sequence"/>
</dbReference>
<feature type="domain" description="DUF1540" evidence="1">
    <location>
        <begin position="64"/>
        <end position="102"/>
    </location>
</feature>
<evidence type="ECO:0000259" key="1">
    <source>
        <dbReference type="Pfam" id="PF07561"/>
    </source>
</evidence>
<keyword evidence="3" id="KW-1185">Reference proteome</keyword>
<organism evidence="2 3">
    <name type="scientific">Blautia stercoris</name>
    <dbReference type="NCBI Taxonomy" id="871664"/>
    <lineage>
        <taxon>Bacteria</taxon>
        <taxon>Bacillati</taxon>
        <taxon>Bacillota</taxon>
        <taxon>Clostridia</taxon>
        <taxon>Lachnospirales</taxon>
        <taxon>Lachnospiraceae</taxon>
        <taxon>Blautia</taxon>
    </lineage>
</organism>
<dbReference type="Pfam" id="PF07561">
    <property type="entry name" value="DUF1540"/>
    <property type="match status" value="2"/>
</dbReference>